<evidence type="ECO:0000313" key="1">
    <source>
        <dbReference type="Proteomes" id="UP000887564"/>
    </source>
</evidence>
<organism evidence="1 2">
    <name type="scientific">Parascaris equorum</name>
    <name type="common">Equine roundworm</name>
    <dbReference type="NCBI Taxonomy" id="6256"/>
    <lineage>
        <taxon>Eukaryota</taxon>
        <taxon>Metazoa</taxon>
        <taxon>Ecdysozoa</taxon>
        <taxon>Nematoda</taxon>
        <taxon>Chromadorea</taxon>
        <taxon>Rhabditida</taxon>
        <taxon>Spirurina</taxon>
        <taxon>Ascaridomorpha</taxon>
        <taxon>Ascaridoidea</taxon>
        <taxon>Ascarididae</taxon>
        <taxon>Parascaris</taxon>
    </lineage>
</organism>
<accession>A0A914R9C9</accession>
<dbReference type="Proteomes" id="UP000887564">
    <property type="component" value="Unplaced"/>
</dbReference>
<keyword evidence="1" id="KW-1185">Reference proteome</keyword>
<dbReference type="WBParaSite" id="PEQ_0000307201-mRNA-1">
    <property type="protein sequence ID" value="PEQ_0000307201-mRNA-1"/>
    <property type="gene ID" value="PEQ_0000307201"/>
</dbReference>
<reference evidence="2" key="1">
    <citation type="submission" date="2022-11" db="UniProtKB">
        <authorList>
            <consortium name="WormBaseParasite"/>
        </authorList>
    </citation>
    <scope>IDENTIFICATION</scope>
</reference>
<name>A0A914R9C9_PAREQ</name>
<sequence>MISAKKTHIRRIQHDRVPNGRISTFENPRSIMNDMEMKMKVIWN</sequence>
<protein>
    <submittedName>
        <fullName evidence="2">Uncharacterized protein</fullName>
    </submittedName>
</protein>
<evidence type="ECO:0000313" key="2">
    <source>
        <dbReference type="WBParaSite" id="PEQ_0000307201-mRNA-1"/>
    </source>
</evidence>
<dbReference type="AlphaFoldDB" id="A0A914R9C9"/>
<proteinExistence type="predicted"/>